<evidence type="ECO:0000313" key="1">
    <source>
        <dbReference type="EMBL" id="CAG8692878.1"/>
    </source>
</evidence>
<comment type="caution">
    <text evidence="1">The sequence shown here is derived from an EMBL/GenBank/DDBJ whole genome shotgun (WGS) entry which is preliminary data.</text>
</comment>
<evidence type="ECO:0000313" key="2">
    <source>
        <dbReference type="Proteomes" id="UP000789525"/>
    </source>
</evidence>
<proteinExistence type="predicted"/>
<dbReference type="Proteomes" id="UP000789525">
    <property type="component" value="Unassembled WGS sequence"/>
</dbReference>
<gene>
    <name evidence="1" type="ORF">ACOLOM_LOCUS9903</name>
</gene>
<protein>
    <submittedName>
        <fullName evidence="1">979_t:CDS:1</fullName>
    </submittedName>
</protein>
<name>A0ACA9P708_9GLOM</name>
<accession>A0ACA9P708</accession>
<dbReference type="EMBL" id="CAJVPT010030029">
    <property type="protein sequence ID" value="CAG8692878.1"/>
    <property type="molecule type" value="Genomic_DNA"/>
</dbReference>
<organism evidence="1 2">
    <name type="scientific">Acaulospora colombiana</name>
    <dbReference type="NCBI Taxonomy" id="27376"/>
    <lineage>
        <taxon>Eukaryota</taxon>
        <taxon>Fungi</taxon>
        <taxon>Fungi incertae sedis</taxon>
        <taxon>Mucoromycota</taxon>
        <taxon>Glomeromycotina</taxon>
        <taxon>Glomeromycetes</taxon>
        <taxon>Diversisporales</taxon>
        <taxon>Acaulosporaceae</taxon>
        <taxon>Acaulospora</taxon>
    </lineage>
</organism>
<keyword evidence="2" id="KW-1185">Reference proteome</keyword>
<feature type="non-terminal residue" evidence="1">
    <location>
        <position position="438"/>
    </location>
</feature>
<reference evidence="1" key="1">
    <citation type="submission" date="2021-06" db="EMBL/GenBank/DDBJ databases">
        <authorList>
            <person name="Kallberg Y."/>
            <person name="Tangrot J."/>
            <person name="Rosling A."/>
        </authorList>
    </citation>
    <scope>NUCLEOTIDE SEQUENCE</scope>
    <source>
        <strain evidence="1">CL356</strain>
    </source>
</reference>
<sequence>MPPPKSRKASGPGRAIIRDRFKESSRPKDRDTILHTTELNDGAGWTKLQSITQQRDLDEFLANAQLAGTQFTAEKLNIKVVTNSYHNPFLLSADKEKETLERHEANKERLVIPRRPNWDKFTTPMQLEINEKNSFLQWRRDLAHLQEHDEFLLTPFEHSNDPRVRINTADDLISLLAMEAGEIEESPDPDRKLMIGLVGYPNVGKSSTINALLGEKRVSVSSTPGKTKHFQTIHISPLLVLCDCPGLVFPNFATTNGDMVCNGVLPIDQLREYTGPVALITQRIPKYVLETIYGIKIKIKSMEEGGTGTPTAEELLVAYATARGFTKSGHGNLDESRAARYILKDYVNGKLLFCHPPPTGISKEEFNAETHDLKLYTKKKKLVSIVDDKIIKDTGDSLSVNAPSSGSKSEALDKSFFSNNKQFSGPKITGKFASSGEF</sequence>